<dbReference type="InterPro" id="IPR004330">
    <property type="entry name" value="FAR1_DNA_bnd_dom"/>
</dbReference>
<proteinExistence type="predicted"/>
<evidence type="ECO:0000313" key="3">
    <source>
        <dbReference type="EMBL" id="KAG6950184.1"/>
    </source>
</evidence>
<evidence type="ECO:0000256" key="1">
    <source>
        <dbReference type="SAM" id="MobiDB-lite"/>
    </source>
</evidence>
<feature type="compositionally biased region" description="Low complexity" evidence="1">
    <location>
        <begin position="65"/>
        <end position="79"/>
    </location>
</feature>
<dbReference type="EMBL" id="JAENGY010001333">
    <property type="protein sequence ID" value="KAG6950184.1"/>
    <property type="molecule type" value="Genomic_DNA"/>
</dbReference>
<dbReference type="PANTHER" id="PTHR31569">
    <property type="entry name" value="SWIM-TYPE DOMAIN-CONTAINING PROTEIN"/>
    <property type="match status" value="1"/>
</dbReference>
<keyword evidence="4" id="KW-1185">Reference proteome</keyword>
<protein>
    <recommendedName>
        <fullName evidence="2">FAR1 domain-containing protein</fullName>
    </recommendedName>
</protein>
<accession>A0A8J5ILA4</accession>
<feature type="region of interest" description="Disordered" evidence="1">
    <location>
        <begin position="1"/>
        <end position="98"/>
    </location>
</feature>
<name>A0A8J5ILA4_9STRA</name>
<evidence type="ECO:0000313" key="4">
    <source>
        <dbReference type="Proteomes" id="UP000709295"/>
    </source>
</evidence>
<feature type="domain" description="FAR1" evidence="2">
    <location>
        <begin position="163"/>
        <end position="228"/>
    </location>
</feature>
<evidence type="ECO:0000259" key="2">
    <source>
        <dbReference type="Pfam" id="PF03101"/>
    </source>
</evidence>
<organism evidence="3 4">
    <name type="scientific">Phytophthora aleatoria</name>
    <dbReference type="NCBI Taxonomy" id="2496075"/>
    <lineage>
        <taxon>Eukaryota</taxon>
        <taxon>Sar</taxon>
        <taxon>Stramenopiles</taxon>
        <taxon>Oomycota</taxon>
        <taxon>Peronosporomycetes</taxon>
        <taxon>Peronosporales</taxon>
        <taxon>Peronosporaceae</taxon>
        <taxon>Phytophthora</taxon>
    </lineage>
</organism>
<dbReference type="PANTHER" id="PTHR31569:SF4">
    <property type="entry name" value="SWIM-TYPE DOMAIN-CONTAINING PROTEIN"/>
    <property type="match status" value="1"/>
</dbReference>
<dbReference type="Proteomes" id="UP000709295">
    <property type="component" value="Unassembled WGS sequence"/>
</dbReference>
<dbReference type="Pfam" id="PF03101">
    <property type="entry name" value="FAR1"/>
    <property type="match status" value="1"/>
</dbReference>
<reference evidence="3" key="1">
    <citation type="submission" date="2021-01" db="EMBL/GenBank/DDBJ databases">
        <title>Phytophthora aleatoria, a newly-described species from Pinus radiata is distinct from Phytophthora cactorum isolates based on comparative genomics.</title>
        <authorList>
            <person name="Mcdougal R."/>
            <person name="Panda P."/>
            <person name="Williams N."/>
            <person name="Studholme D.J."/>
        </authorList>
    </citation>
    <scope>NUCLEOTIDE SEQUENCE</scope>
    <source>
        <strain evidence="3">NZFS 4037</strain>
    </source>
</reference>
<feature type="non-terminal residue" evidence="3">
    <location>
        <position position="251"/>
    </location>
</feature>
<feature type="compositionally biased region" description="Basic residues" evidence="1">
    <location>
        <begin position="12"/>
        <end position="45"/>
    </location>
</feature>
<sequence>QSNDVSSELRPPRKRRILKKRKSKGYRSKTRTKRRRHKSRWRSLRFHGSSSSSASDTGENEDSESGSNDLYSSSDSSDSAETIGGTSRDKGIYGGDVTAQDDLVSTPKLDVIALDDWEALESYMKAYARRTFQIYSVRTATPVSTRSQKIKDGRSLCDPIPADMKFYNKTYVCTHVGKPRQQPNGASHRPNQYSRRIGCKAQINACVRKSSDWEVWITKQIVTHNHEVGAEVYQSYHEARQIADTEVLSGV</sequence>
<gene>
    <name evidence="3" type="ORF">JG688_00014266</name>
</gene>
<comment type="caution">
    <text evidence="3">The sequence shown here is derived from an EMBL/GenBank/DDBJ whole genome shotgun (WGS) entry which is preliminary data.</text>
</comment>
<dbReference type="AlphaFoldDB" id="A0A8J5ILA4"/>
<dbReference type="InterPro" id="IPR052579">
    <property type="entry name" value="Zinc_finger_SWIM"/>
</dbReference>